<keyword evidence="3" id="KW-0520">NAD</keyword>
<keyword evidence="2" id="KW-0560">Oxidoreductase</keyword>
<gene>
    <name evidence="5" type="primary">azf_3</name>
    <name evidence="5" type="ORF">GCM10008932_19480</name>
</gene>
<name>A0ABN0XMG1_9LACT</name>
<comment type="similarity">
    <text evidence="1">Belongs to the NAD(P)-dependent epimerase/dehydratase family.</text>
</comment>
<keyword evidence="6" id="KW-1185">Reference proteome</keyword>
<evidence type="ECO:0000313" key="5">
    <source>
        <dbReference type="EMBL" id="GAA0367728.1"/>
    </source>
</evidence>
<dbReference type="Gene3D" id="3.40.50.720">
    <property type="entry name" value="NAD(P)-binding Rossmann-like Domain"/>
    <property type="match status" value="1"/>
</dbReference>
<dbReference type="PANTHER" id="PTHR43103">
    <property type="entry name" value="NUCLEOSIDE-DIPHOSPHATE-SUGAR EPIMERASE"/>
    <property type="match status" value="1"/>
</dbReference>
<evidence type="ECO:0000313" key="6">
    <source>
        <dbReference type="Proteomes" id="UP001501166"/>
    </source>
</evidence>
<sequence>MKKVLITGASGRIGSRLIPYLKEDYSLVLADKDVSSLTDWNADTMTVHSLDIVNKEECERVCDGVDVVIHLAGNPSPSTPYDEVKTVNMDGTYNMMAAAKEAGVTRFVFASSIHAVKGYPEDVQVKTDSPVRPLDLYGVGKVFGEALGNYFAYQEGMEVIAIRIGGHMSIELGIKAGKQPKKDQRSSYISERDMNQLIKRCIEAELDEPFLLVHGISDNEYNYLDLSDTKKKLGYRPEDDGFRVFETYQ</sequence>
<dbReference type="RefSeq" id="WP_343756169.1">
    <property type="nucleotide sequence ID" value="NZ_BAAACW010000128.1"/>
</dbReference>
<evidence type="ECO:0000259" key="4">
    <source>
        <dbReference type="Pfam" id="PF01370"/>
    </source>
</evidence>
<proteinExistence type="inferred from homology"/>
<reference evidence="5 6" key="1">
    <citation type="journal article" date="2019" name="Int. J. Syst. Evol. Microbiol.">
        <title>The Global Catalogue of Microorganisms (GCM) 10K type strain sequencing project: providing services to taxonomists for standard genome sequencing and annotation.</title>
        <authorList>
            <consortium name="The Broad Institute Genomics Platform"/>
            <consortium name="The Broad Institute Genome Sequencing Center for Infectious Disease"/>
            <person name="Wu L."/>
            <person name="Ma J."/>
        </authorList>
    </citation>
    <scope>NUCLEOTIDE SEQUENCE [LARGE SCALE GENOMIC DNA]</scope>
    <source>
        <strain evidence="5 6">JCM 12662</strain>
    </source>
</reference>
<dbReference type="Proteomes" id="UP001501166">
    <property type="component" value="Unassembled WGS sequence"/>
</dbReference>
<dbReference type="InterPro" id="IPR001509">
    <property type="entry name" value="Epimerase_deHydtase"/>
</dbReference>
<dbReference type="PANTHER" id="PTHR43103:SF5">
    <property type="entry name" value="4-EPIMERASE, PUTATIVE (AFU_ORTHOLOGUE AFUA_7G00360)-RELATED"/>
    <property type="match status" value="1"/>
</dbReference>
<protein>
    <submittedName>
        <fullName evidence="5">NAD-dependent glucose-6-phosphate dehydrogenase Azf</fullName>
    </submittedName>
</protein>
<evidence type="ECO:0000256" key="3">
    <source>
        <dbReference type="ARBA" id="ARBA00023027"/>
    </source>
</evidence>
<dbReference type="InterPro" id="IPR036291">
    <property type="entry name" value="NAD(P)-bd_dom_sf"/>
</dbReference>
<dbReference type="Pfam" id="PF01370">
    <property type="entry name" value="Epimerase"/>
    <property type="match status" value="1"/>
</dbReference>
<comment type="caution">
    <text evidence="5">The sequence shown here is derived from an EMBL/GenBank/DDBJ whole genome shotgun (WGS) entry which is preliminary data.</text>
</comment>
<evidence type="ECO:0000256" key="2">
    <source>
        <dbReference type="ARBA" id="ARBA00023002"/>
    </source>
</evidence>
<dbReference type="SUPFAM" id="SSF51735">
    <property type="entry name" value="NAD(P)-binding Rossmann-fold domains"/>
    <property type="match status" value="1"/>
</dbReference>
<evidence type="ECO:0000256" key="1">
    <source>
        <dbReference type="ARBA" id="ARBA00007637"/>
    </source>
</evidence>
<feature type="domain" description="NAD-dependent epimerase/dehydratase" evidence="4">
    <location>
        <begin position="4"/>
        <end position="168"/>
    </location>
</feature>
<accession>A0ABN0XMG1</accession>
<organism evidence="5 6">
    <name type="scientific">Alkalibacterium iburiense</name>
    <dbReference type="NCBI Taxonomy" id="290589"/>
    <lineage>
        <taxon>Bacteria</taxon>
        <taxon>Bacillati</taxon>
        <taxon>Bacillota</taxon>
        <taxon>Bacilli</taxon>
        <taxon>Lactobacillales</taxon>
        <taxon>Carnobacteriaceae</taxon>
        <taxon>Alkalibacterium</taxon>
    </lineage>
</organism>
<dbReference type="EMBL" id="BAAACW010000128">
    <property type="protein sequence ID" value="GAA0367728.1"/>
    <property type="molecule type" value="Genomic_DNA"/>
</dbReference>